<reference evidence="2 3" key="2">
    <citation type="journal article" date="2019" name="G3 (Bethesda)">
        <title>Hybrid Assembly of the Genome of the Entomopathogenic Nematode Steinernema carpocapsae Identifies the X-Chromosome.</title>
        <authorList>
            <person name="Serra L."/>
            <person name="Macchietto M."/>
            <person name="Macias-Munoz A."/>
            <person name="McGill C.J."/>
            <person name="Rodriguez I.M."/>
            <person name="Rodriguez B."/>
            <person name="Murad R."/>
            <person name="Mortazavi A."/>
        </authorList>
    </citation>
    <scope>NUCLEOTIDE SEQUENCE [LARGE SCALE GENOMIC DNA]</scope>
    <source>
        <strain evidence="2 3">ALL</strain>
    </source>
</reference>
<feature type="compositionally biased region" description="Basic and acidic residues" evidence="1">
    <location>
        <begin position="536"/>
        <end position="547"/>
    </location>
</feature>
<feature type="compositionally biased region" description="Polar residues" evidence="1">
    <location>
        <begin position="518"/>
        <end position="532"/>
    </location>
</feature>
<reference evidence="2 3" key="1">
    <citation type="journal article" date="2015" name="Genome Biol.">
        <title>Comparative genomics of Steinernema reveals deeply conserved gene regulatory networks.</title>
        <authorList>
            <person name="Dillman A.R."/>
            <person name="Macchietto M."/>
            <person name="Porter C.F."/>
            <person name="Rogers A."/>
            <person name="Williams B."/>
            <person name="Antoshechkin I."/>
            <person name="Lee M.M."/>
            <person name="Goodwin Z."/>
            <person name="Lu X."/>
            <person name="Lewis E.E."/>
            <person name="Goodrich-Blair H."/>
            <person name="Stock S.P."/>
            <person name="Adams B.J."/>
            <person name="Sternberg P.W."/>
            <person name="Mortazavi A."/>
        </authorList>
    </citation>
    <scope>NUCLEOTIDE SEQUENCE [LARGE SCALE GENOMIC DNA]</scope>
    <source>
        <strain evidence="2 3">ALL</strain>
    </source>
</reference>
<feature type="compositionally biased region" description="Basic and acidic residues" evidence="1">
    <location>
        <begin position="507"/>
        <end position="517"/>
    </location>
</feature>
<feature type="compositionally biased region" description="Polar residues" evidence="1">
    <location>
        <begin position="377"/>
        <end position="389"/>
    </location>
</feature>
<feature type="compositionally biased region" description="Polar residues" evidence="1">
    <location>
        <begin position="576"/>
        <end position="585"/>
    </location>
</feature>
<comment type="caution">
    <text evidence="2">The sequence shown here is derived from an EMBL/GenBank/DDBJ whole genome shotgun (WGS) entry which is preliminary data.</text>
</comment>
<keyword evidence="3" id="KW-1185">Reference proteome</keyword>
<evidence type="ECO:0000313" key="3">
    <source>
        <dbReference type="Proteomes" id="UP000298663"/>
    </source>
</evidence>
<evidence type="ECO:0000313" key="2">
    <source>
        <dbReference type="EMBL" id="TMS35810.1"/>
    </source>
</evidence>
<dbReference type="EMBL" id="AZBU02000001">
    <property type="protein sequence ID" value="TMS35810.1"/>
    <property type="molecule type" value="Genomic_DNA"/>
</dbReference>
<dbReference type="OrthoDB" id="5871127at2759"/>
<name>A0A4U8UR69_STECR</name>
<feature type="compositionally biased region" description="Low complexity" evidence="1">
    <location>
        <begin position="292"/>
        <end position="316"/>
    </location>
</feature>
<accession>A0A4U8UR69</accession>
<dbReference type="Proteomes" id="UP000298663">
    <property type="component" value="Unassembled WGS sequence"/>
</dbReference>
<feature type="compositionally biased region" description="Basic and acidic residues" evidence="1">
    <location>
        <begin position="280"/>
        <end position="291"/>
    </location>
</feature>
<evidence type="ECO:0000256" key="1">
    <source>
        <dbReference type="SAM" id="MobiDB-lite"/>
    </source>
</evidence>
<sequence>MPIQHGNYSPDDRRRSQQPQLRYFESSNQNHPHLQPPVRQVAHFASPNQAPIEATCYNYYQDEQGRLVHDEHPPPRHVGHAHQQEVLPPHAKEMSGRKVRYCEAPQTQFAKRDDERKVGQPMPQSLDGPSDQETRQGLTVQTTNPFLTKKNQLFPEATPNWMPKTKVQTVVEMINHRNEPLPQSHFKEAAVTILTPMGEKEYCLDSTLDRKRTDCQGRYRRDCEETCDEEIRKNEARPSDQHQPNRANVAVQVKTNVLPAPPLPEGILKRPQKETPPTALDKKALKTKNDLSEYSNSSTVSANSSLSSDDSTTTPTGVEVTPRDLGTEADLLLFYFKQHATVLNFIGIQLPKELVAHIVQLPESPRVELELRKATPQHGQTRGTTTKQRPTGKEKVMRRASSKNERKTKRQLSTRTTLKKVPESEDSPAATEELFDPEKGAVAVGKTIISISRGAYSGYPEEQTQQKEAELRQHQLLEMKKKEIIDDFHDVSRQMVSREASLSISGSEERRSSRKVDQSTLRRSSATTYTSDDFSDTGHQRRSEHSPLSETQTAESRSGRFMKKSAAALIAKKQTSRNNSPSPGNNFKEKAQGTNKKQIDCKPTQHRIAAEIANLREREDELRRNRHQLGLPSLEDIVDIWRQGHGGYGRPPTGGLNAHHDQIAADSVGIGAPLRSARSFDHLHFEANEGNKPEAGCRVAKSESFHQLQLEAGRGMMQGNVHDDYGSKGIHNPDMKSCLTQPGQEYMGRARGHPGNHDKFNSSGPHNQFEYRNVQIKIRAGNDYSDGSGTLDSRASEARGNARLRRHYHHEYPAVRL</sequence>
<dbReference type="AlphaFoldDB" id="A0A4U8UR69"/>
<organism evidence="2 3">
    <name type="scientific">Steinernema carpocapsae</name>
    <name type="common">Entomopathogenic nematode</name>
    <dbReference type="NCBI Taxonomy" id="34508"/>
    <lineage>
        <taxon>Eukaryota</taxon>
        <taxon>Metazoa</taxon>
        <taxon>Ecdysozoa</taxon>
        <taxon>Nematoda</taxon>
        <taxon>Chromadorea</taxon>
        <taxon>Rhabditida</taxon>
        <taxon>Tylenchina</taxon>
        <taxon>Panagrolaimomorpha</taxon>
        <taxon>Strongyloidoidea</taxon>
        <taxon>Steinernematidae</taxon>
        <taxon>Steinernema</taxon>
    </lineage>
</organism>
<gene>
    <name evidence="2" type="ORF">L596_003125</name>
</gene>
<feature type="compositionally biased region" description="Basic and acidic residues" evidence="1">
    <location>
        <begin position="391"/>
        <end position="405"/>
    </location>
</feature>
<feature type="region of interest" description="Disordered" evidence="1">
    <location>
        <begin position="107"/>
        <end position="136"/>
    </location>
</feature>
<feature type="region of interest" description="Disordered" evidence="1">
    <location>
        <begin position="498"/>
        <end position="601"/>
    </location>
</feature>
<protein>
    <submittedName>
        <fullName evidence="2">Uncharacterized protein</fullName>
    </submittedName>
</protein>
<proteinExistence type="predicted"/>
<feature type="region of interest" description="Disordered" evidence="1">
    <location>
        <begin position="260"/>
        <end position="322"/>
    </location>
</feature>
<feature type="region of interest" description="Disordered" evidence="1">
    <location>
        <begin position="373"/>
        <end position="436"/>
    </location>
</feature>